<gene>
    <name evidence="2" type="ordered locus">TKWG_07030</name>
</gene>
<dbReference type="HOGENOM" id="CLU_1850889_0_0_4"/>
<dbReference type="Proteomes" id="UP000005267">
    <property type="component" value="Chromosome"/>
</dbReference>
<name>I3UA01_ADVKW</name>
<reference evidence="3" key="2">
    <citation type="journal article" date="2013" name="PLoS ONE">
        <title>Genome implosion elicits host-confinement in Alcaligenaceae: evidence from the comparative genomics of Tetrathiobacter kashmirensis, a pathogen in the making.</title>
        <authorList>
            <person name="Ghosh W."/>
            <person name="Alam M."/>
            <person name="Roy C."/>
            <person name="Pyne P."/>
            <person name="George A."/>
            <person name="Chakraborty R."/>
            <person name="Majumder S."/>
            <person name="Agarwal A."/>
            <person name="Chakraborty S."/>
            <person name="Majumdar S."/>
            <person name="Gupta S.K."/>
        </authorList>
    </citation>
    <scope>NUCLEOTIDE SEQUENCE [LARGE SCALE GENOMIC DNA]</scope>
    <source>
        <strain evidence="3">WT001</strain>
    </source>
</reference>
<feature type="compositionally biased region" description="Polar residues" evidence="1">
    <location>
        <begin position="124"/>
        <end position="138"/>
    </location>
</feature>
<evidence type="ECO:0000313" key="3">
    <source>
        <dbReference type="Proteomes" id="UP000005267"/>
    </source>
</evidence>
<reference evidence="2 3" key="1">
    <citation type="journal article" date="2011" name="J. Bacteriol.">
        <title>Whole-genome shotgun sequencing of the sulfur-oxidizing chemoautotroph Tetrathiobacter kashmirensis.</title>
        <authorList>
            <person name="Ghosh W."/>
            <person name="George A."/>
            <person name="Agarwal A."/>
            <person name="Raj P."/>
            <person name="Alam M."/>
            <person name="Pyne P."/>
            <person name="Das Gupta S.K."/>
        </authorList>
    </citation>
    <scope>NUCLEOTIDE SEQUENCE [LARGE SCALE GENOMIC DNA]</scope>
    <source>
        <strain evidence="2 3">WT001</strain>
    </source>
</reference>
<dbReference type="AlphaFoldDB" id="I3UA01"/>
<dbReference type="STRING" id="1036672.TKWG_07030"/>
<evidence type="ECO:0000313" key="2">
    <source>
        <dbReference type="EMBL" id="AFK61839.1"/>
    </source>
</evidence>
<keyword evidence="3" id="KW-1185">Reference proteome</keyword>
<protein>
    <submittedName>
        <fullName evidence="2">Uncharacterized protein</fullName>
    </submittedName>
</protein>
<feature type="region of interest" description="Disordered" evidence="1">
    <location>
        <begin position="119"/>
        <end position="138"/>
    </location>
</feature>
<dbReference type="KEGG" id="aka:TKWG_07030"/>
<accession>I3UA01</accession>
<evidence type="ECO:0000256" key="1">
    <source>
        <dbReference type="SAM" id="MobiDB-lite"/>
    </source>
</evidence>
<dbReference type="EMBL" id="CP003555">
    <property type="protein sequence ID" value="AFK61839.1"/>
    <property type="molecule type" value="Genomic_DNA"/>
</dbReference>
<sequence length="138" mass="15217">MMQMLLQQAHQMSRIPGGSGGCQFHPGWFARMTTTLMLKKQDKLGDRPLMSRQPPAKLLDQPACHPGNGVCIVSSLNQLYPPLKLQRRDNPFEYFRCVPVGGIKRLQNLPAGASLQPGAWQLPQGPQSAQPMLLSQAS</sequence>
<proteinExistence type="predicted"/>
<organism evidence="2 3">
    <name type="scientific">Advenella kashmirensis (strain DSM 17095 / LMG 22695 / WT001)</name>
    <name type="common">Tetrathiobacter kashmirensis</name>
    <dbReference type="NCBI Taxonomy" id="1036672"/>
    <lineage>
        <taxon>Bacteria</taxon>
        <taxon>Pseudomonadati</taxon>
        <taxon>Pseudomonadota</taxon>
        <taxon>Betaproteobacteria</taxon>
        <taxon>Burkholderiales</taxon>
        <taxon>Alcaligenaceae</taxon>
    </lineage>
</organism>